<evidence type="ECO:0000313" key="3">
    <source>
        <dbReference type="Proteomes" id="UP000276864"/>
    </source>
</evidence>
<protein>
    <submittedName>
        <fullName evidence="2">Uncharacterized protein</fullName>
    </submittedName>
</protein>
<feature type="compositionally biased region" description="Polar residues" evidence="1">
    <location>
        <begin position="188"/>
        <end position="199"/>
    </location>
</feature>
<evidence type="ECO:0000256" key="1">
    <source>
        <dbReference type="SAM" id="MobiDB-lite"/>
    </source>
</evidence>
<sequence>MNGSITSAVMFVFTLNIELAPTKENHNILPLTLHASHLHHTMAPKSALLTAGTAPTPKRPPAPRHPLTTQDKIAKVTAQQEKAKQTVSCPPPLPVDPNIPPKKRSFPPPDGLLLARQQSSGTKKSTRPNPPLTTQDKIRMVTAKERAKDGATKLGKSGTSKPATTALFAEMGQGRSATEKKAKVPMPRTSTTETLKSQEASAVRFQKKQVLKKVTMRRTQKAERFALARANSALKEKGVRKIWEGEDVKEFLIWARSAGVYGGEGEQIGKGGGLEKLLCYVDKVSGLRGRLEMLLRKAVLPGNAAGLQGFAIVDLTGEKTRETFRLMDLPKEVRANIYRSVVVESKVFVRPDSAMGREQPDLAMASRQLRDEVLPIFYAENVFAIDLVPMQPTKAGAGDGTTATKSLVGLLAIERWAKVMQKGEWLKFIRHWVFDYAPLPGQGPFIQHKADSIGLPAAGKTHDDGSLMISLRIAPPTGDGGLYSGDLQVHQDACCLMPGFQEFQQCTVRVTPSWLNKLVIDLLDKAKLEGGVSANMIVRLSKVLEARVHGLADCRCEKSMVRDGLAKKS</sequence>
<dbReference type="AlphaFoldDB" id="A0A3M7A486"/>
<feature type="compositionally biased region" description="Pro residues" evidence="1">
    <location>
        <begin position="89"/>
        <end position="110"/>
    </location>
</feature>
<gene>
    <name evidence="2" type="ORF">D0866_11989</name>
</gene>
<feature type="compositionally biased region" description="Polar residues" evidence="1">
    <location>
        <begin position="79"/>
        <end position="88"/>
    </location>
</feature>
<dbReference type="EMBL" id="QWIM01001699">
    <property type="protein sequence ID" value="RMY22277.1"/>
    <property type="molecule type" value="Genomic_DNA"/>
</dbReference>
<feature type="region of interest" description="Disordered" evidence="1">
    <location>
        <begin position="173"/>
        <end position="199"/>
    </location>
</feature>
<dbReference type="Proteomes" id="UP000276864">
    <property type="component" value="Unassembled WGS sequence"/>
</dbReference>
<comment type="caution">
    <text evidence="2">The sequence shown here is derived from an EMBL/GenBank/DDBJ whole genome shotgun (WGS) entry which is preliminary data.</text>
</comment>
<evidence type="ECO:0000313" key="2">
    <source>
        <dbReference type="EMBL" id="RMY22277.1"/>
    </source>
</evidence>
<feature type="region of interest" description="Disordered" evidence="1">
    <location>
        <begin position="79"/>
        <end position="136"/>
    </location>
</feature>
<name>A0A3M7A486_HORWE</name>
<organism evidence="2 3">
    <name type="scientific">Hortaea werneckii</name>
    <name type="common">Black yeast</name>
    <name type="synonym">Cladosporium werneckii</name>
    <dbReference type="NCBI Taxonomy" id="91943"/>
    <lineage>
        <taxon>Eukaryota</taxon>
        <taxon>Fungi</taxon>
        <taxon>Dikarya</taxon>
        <taxon>Ascomycota</taxon>
        <taxon>Pezizomycotina</taxon>
        <taxon>Dothideomycetes</taxon>
        <taxon>Dothideomycetidae</taxon>
        <taxon>Mycosphaerellales</taxon>
        <taxon>Teratosphaeriaceae</taxon>
        <taxon>Hortaea</taxon>
    </lineage>
</organism>
<proteinExistence type="predicted"/>
<accession>A0A3M7A486</accession>
<reference evidence="2 3" key="1">
    <citation type="journal article" date="2018" name="BMC Genomics">
        <title>Genomic evidence for intraspecific hybridization in a clonal and extremely halotolerant yeast.</title>
        <authorList>
            <person name="Gostincar C."/>
            <person name="Stajich J.E."/>
            <person name="Zupancic J."/>
            <person name="Zalar P."/>
            <person name="Gunde-Cimerman N."/>
        </authorList>
    </citation>
    <scope>NUCLEOTIDE SEQUENCE [LARGE SCALE GENOMIC DNA]</scope>
    <source>
        <strain evidence="2 3">EXF-6651</strain>
    </source>
</reference>